<keyword evidence="11 15" id="KW-1133">Transmembrane helix</keyword>
<keyword evidence="6" id="KW-0808">Transferase</keyword>
<dbReference type="RefSeq" id="WP_406761391.1">
    <property type="nucleotide sequence ID" value="NZ_JBJIAB010000014.1"/>
</dbReference>
<dbReference type="Gene3D" id="3.30.565.10">
    <property type="entry name" value="Histidine kinase-like ATPase, C-terminal domain"/>
    <property type="match status" value="1"/>
</dbReference>
<comment type="subcellular location">
    <subcellularLocation>
        <location evidence="2">Cell membrane</location>
        <topology evidence="2">Multi-pass membrane protein</topology>
    </subcellularLocation>
</comment>
<dbReference type="InterPro" id="IPR003661">
    <property type="entry name" value="HisK_dim/P_dom"/>
</dbReference>
<dbReference type="PROSITE" id="PS50109">
    <property type="entry name" value="HIS_KIN"/>
    <property type="match status" value="1"/>
</dbReference>
<dbReference type="Pfam" id="PF00512">
    <property type="entry name" value="HisKA"/>
    <property type="match status" value="1"/>
</dbReference>
<dbReference type="InterPro" id="IPR003594">
    <property type="entry name" value="HATPase_dom"/>
</dbReference>
<evidence type="ECO:0000313" key="18">
    <source>
        <dbReference type="EMBL" id="MFL0165923.1"/>
    </source>
</evidence>
<keyword evidence="13 15" id="KW-0472">Membrane</keyword>
<comment type="caution">
    <text evidence="18">The sequence shown here is derived from an EMBL/GenBank/DDBJ whole genome shotgun (WGS) entry which is preliminary data.</text>
</comment>
<evidence type="ECO:0000256" key="12">
    <source>
        <dbReference type="ARBA" id="ARBA00023012"/>
    </source>
</evidence>
<dbReference type="PANTHER" id="PTHR45528:SF1">
    <property type="entry name" value="SENSOR HISTIDINE KINASE CPXA"/>
    <property type="match status" value="1"/>
</dbReference>
<dbReference type="Pfam" id="PF00672">
    <property type="entry name" value="HAMP"/>
    <property type="match status" value="1"/>
</dbReference>
<evidence type="ECO:0000256" key="1">
    <source>
        <dbReference type="ARBA" id="ARBA00000085"/>
    </source>
</evidence>
<dbReference type="InterPro" id="IPR005467">
    <property type="entry name" value="His_kinase_dom"/>
</dbReference>
<evidence type="ECO:0000256" key="5">
    <source>
        <dbReference type="ARBA" id="ARBA00022553"/>
    </source>
</evidence>
<dbReference type="Gene3D" id="6.10.340.10">
    <property type="match status" value="1"/>
</dbReference>
<dbReference type="InterPro" id="IPR003660">
    <property type="entry name" value="HAMP_dom"/>
</dbReference>
<evidence type="ECO:0000256" key="3">
    <source>
        <dbReference type="ARBA" id="ARBA00012438"/>
    </source>
</evidence>
<evidence type="ECO:0000256" key="7">
    <source>
        <dbReference type="ARBA" id="ARBA00022692"/>
    </source>
</evidence>
<keyword evidence="10 18" id="KW-0067">ATP-binding</keyword>
<evidence type="ECO:0000259" key="17">
    <source>
        <dbReference type="PROSITE" id="PS50885"/>
    </source>
</evidence>
<dbReference type="SMART" id="SM00387">
    <property type="entry name" value="HATPase_c"/>
    <property type="match status" value="1"/>
</dbReference>
<feature type="transmembrane region" description="Helical" evidence="15">
    <location>
        <begin position="159"/>
        <end position="178"/>
    </location>
</feature>
<feature type="transmembrane region" description="Helical" evidence="15">
    <location>
        <begin position="20"/>
        <end position="42"/>
    </location>
</feature>
<dbReference type="Proteomes" id="UP001623600">
    <property type="component" value="Unassembled WGS sequence"/>
</dbReference>
<evidence type="ECO:0000256" key="14">
    <source>
        <dbReference type="SAM" id="Coils"/>
    </source>
</evidence>
<feature type="coiled-coil region" evidence="14">
    <location>
        <begin position="216"/>
        <end position="243"/>
    </location>
</feature>
<evidence type="ECO:0000256" key="2">
    <source>
        <dbReference type="ARBA" id="ARBA00004651"/>
    </source>
</evidence>
<evidence type="ECO:0000256" key="9">
    <source>
        <dbReference type="ARBA" id="ARBA00022777"/>
    </source>
</evidence>
<dbReference type="EMBL" id="JBJIAB010000014">
    <property type="protein sequence ID" value="MFL0165923.1"/>
    <property type="molecule type" value="Genomic_DNA"/>
</dbReference>
<gene>
    <name evidence="18" type="ORF">ACJDTP_12660</name>
</gene>
<dbReference type="SMART" id="SM00304">
    <property type="entry name" value="HAMP"/>
    <property type="match status" value="1"/>
</dbReference>
<keyword evidence="12" id="KW-0902">Two-component regulatory system</keyword>
<dbReference type="SUPFAM" id="SSF47384">
    <property type="entry name" value="Homodimeric domain of signal transducing histidine kinase"/>
    <property type="match status" value="1"/>
</dbReference>
<evidence type="ECO:0000256" key="6">
    <source>
        <dbReference type="ARBA" id="ARBA00022679"/>
    </source>
</evidence>
<dbReference type="SUPFAM" id="SSF158472">
    <property type="entry name" value="HAMP domain-like"/>
    <property type="match status" value="1"/>
</dbReference>
<dbReference type="CDD" id="cd06225">
    <property type="entry name" value="HAMP"/>
    <property type="match status" value="1"/>
</dbReference>
<dbReference type="InterPro" id="IPR050398">
    <property type="entry name" value="HssS/ArlS-like"/>
</dbReference>
<dbReference type="InterPro" id="IPR036890">
    <property type="entry name" value="HATPase_C_sf"/>
</dbReference>
<feature type="domain" description="Histidine kinase" evidence="16">
    <location>
        <begin position="246"/>
        <end position="460"/>
    </location>
</feature>
<dbReference type="Pfam" id="PF02518">
    <property type="entry name" value="HATPase_c"/>
    <property type="match status" value="1"/>
</dbReference>
<evidence type="ECO:0000256" key="11">
    <source>
        <dbReference type="ARBA" id="ARBA00022989"/>
    </source>
</evidence>
<dbReference type="InterPro" id="IPR036097">
    <property type="entry name" value="HisK_dim/P_sf"/>
</dbReference>
<name>A0ABW8S4Z4_9CLOT</name>
<keyword evidence="5" id="KW-0597">Phosphoprotein</keyword>
<dbReference type="GO" id="GO:0005524">
    <property type="term" value="F:ATP binding"/>
    <property type="evidence" value="ECO:0007669"/>
    <property type="project" value="UniProtKB-KW"/>
</dbReference>
<organism evidence="18 19">
    <name type="scientific">Candidatus Clostridium helianthi</name>
    <dbReference type="NCBI Taxonomy" id="3381660"/>
    <lineage>
        <taxon>Bacteria</taxon>
        <taxon>Bacillati</taxon>
        <taxon>Bacillota</taxon>
        <taxon>Clostridia</taxon>
        <taxon>Eubacteriales</taxon>
        <taxon>Clostridiaceae</taxon>
        <taxon>Clostridium</taxon>
    </lineage>
</organism>
<evidence type="ECO:0000313" key="19">
    <source>
        <dbReference type="Proteomes" id="UP001623600"/>
    </source>
</evidence>
<dbReference type="InterPro" id="IPR004358">
    <property type="entry name" value="Sig_transdc_His_kin-like_C"/>
</dbReference>
<keyword evidence="8" id="KW-0547">Nucleotide-binding</keyword>
<evidence type="ECO:0000256" key="15">
    <source>
        <dbReference type="SAM" id="Phobius"/>
    </source>
</evidence>
<dbReference type="EC" id="2.7.13.3" evidence="3"/>
<reference evidence="18 19" key="1">
    <citation type="submission" date="2024-11" db="EMBL/GenBank/DDBJ databases">
        <authorList>
            <person name="Heng Y.C."/>
            <person name="Lim A.C.H."/>
            <person name="Lee J.K.Y."/>
            <person name="Kittelmann S."/>
        </authorList>
    </citation>
    <scope>NUCLEOTIDE SEQUENCE [LARGE SCALE GENOMIC DNA]</scope>
    <source>
        <strain evidence="18 19">WILCCON 0112</strain>
    </source>
</reference>
<dbReference type="SMART" id="SM00388">
    <property type="entry name" value="HisKA"/>
    <property type="match status" value="1"/>
</dbReference>
<proteinExistence type="predicted"/>
<dbReference type="PRINTS" id="PR00344">
    <property type="entry name" value="BCTRLSENSOR"/>
</dbReference>
<sequence length="460" mass="52682">MKGLKNRIIKSLSSLNIKFILMNVISALIILVGIGAILYYIYEGTVSGHVNNFNKAFVDINRFVNRNDESCEEYLNNVAKLYDVNAVIADENGNILLKSKNVEGDKLDVEKIHKWLNREYKDGNVYQVYDITIDGKEEKLYIYKKYNEIDEKKYTDNELLIILLSPVIAAMLLTFFLTSRKVKYIKQIAEGAVEFSNGNLDYRIQKKGMDELGFLAESMNSMAEKLKENIEKERAQEEFKTELITNVSHDLRTPLTSLIAYMQLVGDEKTTEENKRKYTAVSIEKAYKLNKLIEDLFEYSKLESGGISLNKREANVVEILEQSIGELFVEAQKRNMNLKKEYEASKVILNVDSSKLGRVFENLLSNAVKYGIEGTDIYVDLIESSECVTISFKNEVASDGLQDTLKLFDRFYRSDKSRNSKVSGSGLGLAISKNIVELHRGEIWAECENDVFKIYLRIYK</sequence>
<comment type="catalytic activity">
    <reaction evidence="1">
        <text>ATP + protein L-histidine = ADP + protein N-phospho-L-histidine.</text>
        <dbReference type="EC" id="2.7.13.3"/>
    </reaction>
</comment>
<dbReference type="Gene3D" id="1.10.287.130">
    <property type="match status" value="1"/>
</dbReference>
<dbReference type="CDD" id="cd00082">
    <property type="entry name" value="HisKA"/>
    <property type="match status" value="1"/>
</dbReference>
<accession>A0ABW8S4Z4</accession>
<keyword evidence="9" id="KW-0418">Kinase</keyword>
<dbReference type="SUPFAM" id="SSF55874">
    <property type="entry name" value="ATPase domain of HSP90 chaperone/DNA topoisomerase II/histidine kinase"/>
    <property type="match status" value="1"/>
</dbReference>
<evidence type="ECO:0000256" key="4">
    <source>
        <dbReference type="ARBA" id="ARBA00022475"/>
    </source>
</evidence>
<keyword evidence="7 15" id="KW-0812">Transmembrane</keyword>
<keyword evidence="19" id="KW-1185">Reference proteome</keyword>
<keyword evidence="14" id="KW-0175">Coiled coil</keyword>
<evidence type="ECO:0000259" key="16">
    <source>
        <dbReference type="PROSITE" id="PS50109"/>
    </source>
</evidence>
<feature type="domain" description="HAMP" evidence="17">
    <location>
        <begin position="179"/>
        <end position="231"/>
    </location>
</feature>
<evidence type="ECO:0000256" key="10">
    <source>
        <dbReference type="ARBA" id="ARBA00022840"/>
    </source>
</evidence>
<dbReference type="PANTHER" id="PTHR45528">
    <property type="entry name" value="SENSOR HISTIDINE KINASE CPXA"/>
    <property type="match status" value="1"/>
</dbReference>
<protein>
    <recommendedName>
        <fullName evidence="3">histidine kinase</fullName>
        <ecNumber evidence="3">2.7.13.3</ecNumber>
    </recommendedName>
</protein>
<dbReference type="PROSITE" id="PS50885">
    <property type="entry name" value="HAMP"/>
    <property type="match status" value="1"/>
</dbReference>
<keyword evidence="4" id="KW-1003">Cell membrane</keyword>
<evidence type="ECO:0000256" key="8">
    <source>
        <dbReference type="ARBA" id="ARBA00022741"/>
    </source>
</evidence>
<evidence type="ECO:0000256" key="13">
    <source>
        <dbReference type="ARBA" id="ARBA00023136"/>
    </source>
</evidence>